<reference evidence="3" key="1">
    <citation type="submission" date="2016-11" db="UniProtKB">
        <authorList>
            <consortium name="WormBaseParasite"/>
        </authorList>
    </citation>
    <scope>IDENTIFICATION</scope>
</reference>
<feature type="region of interest" description="Disordered" evidence="1">
    <location>
        <begin position="121"/>
        <end position="180"/>
    </location>
</feature>
<evidence type="ECO:0000313" key="2">
    <source>
        <dbReference type="Proteomes" id="UP000095287"/>
    </source>
</evidence>
<name>A0A1I7YTF5_9BILA</name>
<evidence type="ECO:0000256" key="1">
    <source>
        <dbReference type="SAM" id="MobiDB-lite"/>
    </source>
</evidence>
<dbReference type="Proteomes" id="UP000095287">
    <property type="component" value="Unplaced"/>
</dbReference>
<feature type="compositionally biased region" description="Polar residues" evidence="1">
    <location>
        <begin position="137"/>
        <end position="162"/>
    </location>
</feature>
<organism evidence="2 3">
    <name type="scientific">Steinernema glaseri</name>
    <dbReference type="NCBI Taxonomy" id="37863"/>
    <lineage>
        <taxon>Eukaryota</taxon>
        <taxon>Metazoa</taxon>
        <taxon>Ecdysozoa</taxon>
        <taxon>Nematoda</taxon>
        <taxon>Chromadorea</taxon>
        <taxon>Rhabditida</taxon>
        <taxon>Tylenchina</taxon>
        <taxon>Panagrolaimomorpha</taxon>
        <taxon>Strongyloidoidea</taxon>
        <taxon>Steinernematidae</taxon>
        <taxon>Steinernema</taxon>
    </lineage>
</organism>
<dbReference type="WBParaSite" id="L893_g19320.t1">
    <property type="protein sequence ID" value="L893_g19320.t1"/>
    <property type="gene ID" value="L893_g19320"/>
</dbReference>
<feature type="compositionally biased region" description="Polar residues" evidence="1">
    <location>
        <begin position="56"/>
        <end position="71"/>
    </location>
</feature>
<proteinExistence type="predicted"/>
<accession>A0A1I7YTF5</accession>
<dbReference type="AlphaFoldDB" id="A0A1I7YTF5"/>
<sequence length="272" mass="30407">MLRSDAHPDVSLNMLSSSQNQGLKFARGTKMVPYTLRCRCLPQSLHAQHNNKKQRQAQTPQANWIPDTQSDNRSRPARTLSLGAIRCATTGKALKYVHTKASRSFSATVCSENMARPLSATRFSSDSATGRRPPYARSQSDSQDYPLTSTSTMARTSVDAQRTSTGTKKTTTTKATGPPLAKFPQKLLKQQKKTPVLTKEEREEMRRLSKMLPVRMQAANRDVDPCTLINDATRYINHLTAAIVSRVRNGTLPEEALLRLRLPTTEENPRRK</sequence>
<feature type="compositionally biased region" description="Low complexity" evidence="1">
    <location>
        <begin position="163"/>
        <end position="180"/>
    </location>
</feature>
<protein>
    <submittedName>
        <fullName evidence="3">BHLH domain-containing protein</fullName>
    </submittedName>
</protein>
<keyword evidence="2" id="KW-1185">Reference proteome</keyword>
<evidence type="ECO:0000313" key="3">
    <source>
        <dbReference type="WBParaSite" id="L893_g19320.t1"/>
    </source>
</evidence>
<feature type="region of interest" description="Disordered" evidence="1">
    <location>
        <begin position="47"/>
        <end position="76"/>
    </location>
</feature>